<reference evidence="4 5" key="1">
    <citation type="journal article" date="2016" name="Mol. Biol. Evol.">
        <title>Comparative Genomics of Early-Diverging Mushroom-Forming Fungi Provides Insights into the Origins of Lignocellulose Decay Capabilities.</title>
        <authorList>
            <person name="Nagy L.G."/>
            <person name="Riley R."/>
            <person name="Tritt A."/>
            <person name="Adam C."/>
            <person name="Daum C."/>
            <person name="Floudas D."/>
            <person name="Sun H."/>
            <person name="Yadav J.S."/>
            <person name="Pangilinan J."/>
            <person name="Larsson K.H."/>
            <person name="Matsuura K."/>
            <person name="Barry K."/>
            <person name="Labutti K."/>
            <person name="Kuo R."/>
            <person name="Ohm R.A."/>
            <person name="Bhattacharya S.S."/>
            <person name="Shirouzu T."/>
            <person name="Yoshinaga Y."/>
            <person name="Martin F.M."/>
            <person name="Grigoriev I.V."/>
            <person name="Hibbett D.S."/>
        </authorList>
    </citation>
    <scope>NUCLEOTIDE SEQUENCE [LARGE SCALE GENOMIC DNA]</scope>
    <source>
        <strain evidence="4 5">CBS 109695</strain>
    </source>
</reference>
<dbReference type="InterPro" id="IPR001288">
    <property type="entry name" value="Translation_initiation_fac_3"/>
</dbReference>
<dbReference type="SUPFAM" id="SSF55200">
    <property type="entry name" value="Translation initiation factor IF3, C-terminal domain"/>
    <property type="match status" value="1"/>
</dbReference>
<dbReference type="Gene3D" id="3.30.110.10">
    <property type="entry name" value="Translation initiation factor 3 (IF-3), C-terminal domain"/>
    <property type="match status" value="1"/>
</dbReference>
<evidence type="ECO:0000256" key="3">
    <source>
        <dbReference type="ARBA" id="ARBA00022917"/>
    </source>
</evidence>
<keyword evidence="2" id="KW-0396">Initiation factor</keyword>
<comment type="similarity">
    <text evidence="1">Belongs to the IF-3 family.</text>
</comment>
<evidence type="ECO:0008006" key="6">
    <source>
        <dbReference type="Google" id="ProtNLM"/>
    </source>
</evidence>
<evidence type="ECO:0000256" key="1">
    <source>
        <dbReference type="ARBA" id="ARBA00005439"/>
    </source>
</evidence>
<dbReference type="GO" id="GO:0005739">
    <property type="term" value="C:mitochondrion"/>
    <property type="evidence" value="ECO:0007669"/>
    <property type="project" value="TreeGrafter"/>
</dbReference>
<dbReference type="AlphaFoldDB" id="A0A166KBH7"/>
<dbReference type="EMBL" id="KV417545">
    <property type="protein sequence ID" value="KZP21735.1"/>
    <property type="molecule type" value="Genomic_DNA"/>
</dbReference>
<dbReference type="GO" id="GO:0043022">
    <property type="term" value="F:ribosome binding"/>
    <property type="evidence" value="ECO:0007669"/>
    <property type="project" value="TreeGrafter"/>
</dbReference>
<protein>
    <recommendedName>
        <fullName evidence="6">Translation initiation factor 3 N-terminal domain-containing protein</fullName>
    </recommendedName>
</protein>
<dbReference type="GO" id="GO:0003743">
    <property type="term" value="F:translation initiation factor activity"/>
    <property type="evidence" value="ECO:0007669"/>
    <property type="project" value="UniProtKB-KW"/>
</dbReference>
<name>A0A166KBH7_9AGAM</name>
<organism evidence="4 5">
    <name type="scientific">Athelia psychrophila</name>
    <dbReference type="NCBI Taxonomy" id="1759441"/>
    <lineage>
        <taxon>Eukaryota</taxon>
        <taxon>Fungi</taxon>
        <taxon>Dikarya</taxon>
        <taxon>Basidiomycota</taxon>
        <taxon>Agaricomycotina</taxon>
        <taxon>Agaricomycetes</taxon>
        <taxon>Agaricomycetidae</taxon>
        <taxon>Atheliales</taxon>
        <taxon>Atheliaceae</taxon>
        <taxon>Athelia</taxon>
    </lineage>
</organism>
<dbReference type="OrthoDB" id="21573at2759"/>
<dbReference type="STRING" id="436010.A0A166KBH7"/>
<dbReference type="InterPro" id="IPR036788">
    <property type="entry name" value="T_IF-3_C_sf"/>
</dbReference>
<gene>
    <name evidence="4" type="ORF">FIBSPDRAFT_860356</name>
</gene>
<keyword evidence="3" id="KW-0648">Protein biosynthesis</keyword>
<evidence type="ECO:0000313" key="5">
    <source>
        <dbReference type="Proteomes" id="UP000076532"/>
    </source>
</evidence>
<dbReference type="Proteomes" id="UP000076532">
    <property type="component" value="Unassembled WGS sequence"/>
</dbReference>
<dbReference type="PANTHER" id="PTHR10938">
    <property type="entry name" value="TRANSLATION INITIATION FACTOR IF-3"/>
    <property type="match status" value="1"/>
</dbReference>
<proteinExistence type="inferred from homology"/>
<evidence type="ECO:0000256" key="2">
    <source>
        <dbReference type="ARBA" id="ARBA00022540"/>
    </source>
</evidence>
<keyword evidence="5" id="KW-1185">Reference proteome</keyword>
<dbReference type="PANTHER" id="PTHR10938:SF0">
    <property type="entry name" value="TRANSLATION INITIATION FACTOR IF-3, MITOCHONDRIAL"/>
    <property type="match status" value="1"/>
</dbReference>
<evidence type="ECO:0000313" key="4">
    <source>
        <dbReference type="EMBL" id="KZP21735.1"/>
    </source>
</evidence>
<accession>A0A166KBH7</accession>
<dbReference type="GO" id="GO:0070124">
    <property type="term" value="P:mitochondrial translational initiation"/>
    <property type="evidence" value="ECO:0007669"/>
    <property type="project" value="TreeGrafter"/>
</dbReference>
<sequence length="183" mass="20482">MPGATHLRNEAIPFRSACLVGEDGSLGPLTPLSQLLASLNPAEQFLELVGNNPEQPIVKLKNKKEHFQKQKEWNKRQKVVASSNVQKEIQMSWGVEVGDLTHKLKKVRKELEKGNRVELVFSPKVPQRPPTAAHMTARLQEATVHLVEFAREWSPRKVEGAVAILYLKGLEDAKKPEKPSKAS</sequence>
<dbReference type="GO" id="GO:0032790">
    <property type="term" value="P:ribosome disassembly"/>
    <property type="evidence" value="ECO:0007669"/>
    <property type="project" value="TreeGrafter"/>
</dbReference>